<dbReference type="Ensembl" id="ENSHHUT00000047607.1">
    <property type="protein sequence ID" value="ENSHHUP00000045911.1"/>
    <property type="gene ID" value="ENSHHUG00000027998.1"/>
</dbReference>
<accession>A0A4W5N381</accession>
<dbReference type="InterPro" id="IPR011990">
    <property type="entry name" value="TPR-like_helical_dom_sf"/>
</dbReference>
<reference evidence="3" key="3">
    <citation type="submission" date="2025-09" db="UniProtKB">
        <authorList>
            <consortium name="Ensembl"/>
        </authorList>
    </citation>
    <scope>IDENTIFICATION</scope>
</reference>
<dbReference type="PANTHER" id="PTHR16155">
    <property type="entry name" value="DED DOMAIN-CONTAINING PROTEIN"/>
    <property type="match status" value="1"/>
</dbReference>
<dbReference type="GeneTree" id="ENSGT00390000013973"/>
<dbReference type="SUPFAM" id="SSF47769">
    <property type="entry name" value="SAM/Pointed domain"/>
    <property type="match status" value="1"/>
</dbReference>
<dbReference type="Proteomes" id="UP000314982">
    <property type="component" value="Unassembled WGS sequence"/>
</dbReference>
<dbReference type="Gene3D" id="1.10.150.50">
    <property type="entry name" value="Transcription Factor, Ets-1"/>
    <property type="match status" value="1"/>
</dbReference>
<protein>
    <recommendedName>
        <fullName evidence="2">SAM domain-containing protein</fullName>
    </recommendedName>
</protein>
<feature type="compositionally biased region" description="Basic and acidic residues" evidence="1">
    <location>
        <begin position="112"/>
        <end position="123"/>
    </location>
</feature>
<name>A0A4W5N381_9TELE</name>
<dbReference type="STRING" id="62062.ENSHHUP00000045911"/>
<dbReference type="InterPro" id="IPR013761">
    <property type="entry name" value="SAM/pointed_sf"/>
</dbReference>
<feature type="compositionally biased region" description="Basic and acidic residues" evidence="1">
    <location>
        <begin position="74"/>
        <end position="91"/>
    </location>
</feature>
<evidence type="ECO:0000256" key="1">
    <source>
        <dbReference type="SAM" id="MobiDB-lite"/>
    </source>
</evidence>
<sequence length="1546" mass="176920">MEWNSLPWGEWTESHVSSWLKSIGVKETYIMKLFEEEVTGPALMELHEKYLRDAFEMKGGQIQLLLRKRDELLKAGPQKPKEDSSTKRDASNLESSAVSTPESKHKVGRSSPEIEKEPISKAKENESTLVNASLSISEYRKFDKHDKDFKYVKHRVLPPENGIENMIVPCHEYKSLEIAHKLEQKKITVKVASEVLRFACGCMNMRSNGTIHFGVMDKATGIYTHGEIIGIPVENQDSFVDALDYIEKCFKGSTHHQSDARSCIRNPKFIEVIDKEASETTWIIEYDVVPKARVVKDKLYCVTIPKFSEKANKVIYEEKAPYHRVGANTPRISEDGLIHFIQGLRDKDQHREEAELSDNQTASDCREDQKRKLSILLTCGKKYMDDSLFYIIVTNKLQQEHLENINFLTHMNIFCVFDFDPDSKTSGLCEKYKEHHATNLHFLHDYANDCGLSSANIINRLQLFDRPSWIFCNGRNDYLGGEKPCDEKTWIKTKKKQLKRTVSVICNEILPPGSFVVVFLLMSQVEQPLVDTFHEFYAEMNGRDDLAIISESKENYKKWSSFAQVSCSMAALKEISIVEMPMSHVDATIQSIQLSVSRPTRSLPVFNKGLCFLKPVEEDKINSLDIVSVDQCDDTNLEILDQDKISNIEKYFYQGGKIDWMNLWLADKKHCGEVIQRDAYRETNNILEDILQGNSAKRSIETVNICHQAGSGGSTVARQILWNWKAKLRCAVVKQSHEITTVCEHVVHLREYEERDKNSCLPVLLLLEDCNAEYRDDLRRELGNAITTKKISASVLCFILLICKRSHDPERMCRALPSQTVAVTHKLTDEEKTLFSKKLERLKLKFEPEFILTFVLMSEGFQTSYIEGFVKNLLDNIDHSSLITRLIRFVALLNCYVQDSYISVSHCEASLALGIQVERIRYHAFENSLSEQARLVFIHLKESTSHISSIRIIHPMLAKEILVQLSKTLPQSEIAMDLLQDKVLMCHRFGRDEFLKFIRVLFIRRNKKSRGDSQDSSFSPLIEHVSTETGGIEKAVDLLKAAYTSLGKDAIVAQQLARLLYSNTRFEEALHWAEKAKSILPYDTFVLDTLGQVYKWWFYHMHDTLDKQELPPEKVTEIIDTALKGISAFRASEKKPKKEHVSMNNSYYGEVDVGCRLLQLISAVDVFTTKDGKSELMKYLLSDYIPQAVEKPWERFHGQLKGMNKSIYHALECISEDLSYFQTDISEEEEELDTREPEQVHNPRKWVTRKSAVYAGFFCYIPDIVSPMHDYNNSEMDTHTESSGFTRQMKIYQLGGGNLTTILSLLLDHNAKRSGRKLEAIIGMYPENLKKEDLDQTELVNFIFCQIALACALPGSPKLVSLQKLQDLSRRFNRGGRHTPAVSALFLLSILFWPEEPRNKEPDSANGQVLMSAIDSLQRLCELKIKHLPPRKSRIITHFFLGKARGLSRIVHRSQIEKHIKGTLSERNLKWLGGEVFKTPEVVQLLQRVDGWTENGQLLVQGATKGSKIRVIPLYKASLPNANENVTFCLGFSFDGLVAFDIKVEE</sequence>
<dbReference type="Gene3D" id="1.25.40.10">
    <property type="entry name" value="Tetratricopeptide repeat domain"/>
    <property type="match status" value="1"/>
</dbReference>
<dbReference type="GO" id="GO:0005737">
    <property type="term" value="C:cytoplasm"/>
    <property type="evidence" value="ECO:0007669"/>
    <property type="project" value="TreeGrafter"/>
</dbReference>
<evidence type="ECO:0000313" key="3">
    <source>
        <dbReference type="Ensembl" id="ENSHHUP00000045911.1"/>
    </source>
</evidence>
<feature type="region of interest" description="Disordered" evidence="1">
    <location>
        <begin position="74"/>
        <end position="123"/>
    </location>
</feature>
<organism evidence="3 4">
    <name type="scientific">Hucho hucho</name>
    <name type="common">huchen</name>
    <dbReference type="NCBI Taxonomy" id="62062"/>
    <lineage>
        <taxon>Eukaryota</taxon>
        <taxon>Metazoa</taxon>
        <taxon>Chordata</taxon>
        <taxon>Craniata</taxon>
        <taxon>Vertebrata</taxon>
        <taxon>Euteleostomi</taxon>
        <taxon>Actinopterygii</taxon>
        <taxon>Neopterygii</taxon>
        <taxon>Teleostei</taxon>
        <taxon>Protacanthopterygii</taxon>
        <taxon>Salmoniformes</taxon>
        <taxon>Salmonidae</taxon>
        <taxon>Salmoninae</taxon>
        <taxon>Hucho</taxon>
    </lineage>
</organism>
<feature type="domain" description="SAM" evidence="2">
    <location>
        <begin position="11"/>
        <end position="57"/>
    </location>
</feature>
<dbReference type="PANTHER" id="PTHR16155:SF3">
    <property type="entry name" value="STERILE ALPHA MOTIF DOMAIN-CONTAINING PROTEIN 9-LIKE"/>
    <property type="match status" value="1"/>
</dbReference>
<dbReference type="SUPFAM" id="SSF48452">
    <property type="entry name" value="TPR-like"/>
    <property type="match status" value="1"/>
</dbReference>
<dbReference type="PROSITE" id="PS50105">
    <property type="entry name" value="SAM_DOMAIN"/>
    <property type="match status" value="1"/>
</dbReference>
<evidence type="ECO:0000259" key="2">
    <source>
        <dbReference type="PROSITE" id="PS50105"/>
    </source>
</evidence>
<reference evidence="3" key="2">
    <citation type="submission" date="2025-08" db="UniProtKB">
        <authorList>
            <consortium name="Ensembl"/>
        </authorList>
    </citation>
    <scope>IDENTIFICATION</scope>
</reference>
<dbReference type="InterPro" id="IPR001660">
    <property type="entry name" value="SAM"/>
</dbReference>
<feature type="compositionally biased region" description="Polar residues" evidence="1">
    <location>
        <begin position="92"/>
        <end position="101"/>
    </location>
</feature>
<keyword evidence="4" id="KW-1185">Reference proteome</keyword>
<reference evidence="4" key="1">
    <citation type="submission" date="2018-06" db="EMBL/GenBank/DDBJ databases">
        <title>Genome assembly of Danube salmon.</title>
        <authorList>
            <person name="Macqueen D.J."/>
            <person name="Gundappa M.K."/>
        </authorList>
    </citation>
    <scope>NUCLEOTIDE SEQUENCE [LARGE SCALE GENOMIC DNA]</scope>
</reference>
<evidence type="ECO:0000313" key="4">
    <source>
        <dbReference type="Proteomes" id="UP000314982"/>
    </source>
</evidence>
<proteinExistence type="predicted"/>